<keyword evidence="3" id="KW-1185">Reference proteome</keyword>
<evidence type="ECO:0000256" key="1">
    <source>
        <dbReference type="ARBA" id="ARBA00023172"/>
    </source>
</evidence>
<comment type="caution">
    <text evidence="2">The sequence shown here is derived from an EMBL/GenBank/DDBJ whole genome shotgun (WGS) entry which is preliminary data.</text>
</comment>
<organism evidence="2 3">
    <name type="scientific">Phytophthora cactorum</name>
    <dbReference type="NCBI Taxonomy" id="29920"/>
    <lineage>
        <taxon>Eukaryota</taxon>
        <taxon>Sar</taxon>
        <taxon>Stramenopiles</taxon>
        <taxon>Oomycota</taxon>
        <taxon>Peronosporomycetes</taxon>
        <taxon>Peronosporales</taxon>
        <taxon>Peronosporaceae</taxon>
        <taxon>Phytophthora</taxon>
    </lineage>
</organism>
<sequence length="188" mass="20555">MGWAAARVFLLTSALRIPLYWKILHNYVLRLSAIRFFDKNERQVPPKRADIVGITLSGAKNNQFGRQEIRFHHKSADKLICPVRGARWVLKGAAFFGRWPDDPALSTHAGGITSESISATIKAAAAQCGLDPGRFSTHSVRIGGATSLLNSGADRLVIKLLGRWLSNAFEDYPALSAKGSANLARQLC</sequence>
<dbReference type="EMBL" id="MJFZ01001894">
    <property type="protein sequence ID" value="RAW21271.1"/>
    <property type="molecule type" value="Genomic_DNA"/>
</dbReference>
<keyword evidence="1" id="KW-0233">DNA recombination</keyword>
<dbReference type="GO" id="GO:0003677">
    <property type="term" value="F:DNA binding"/>
    <property type="evidence" value="ECO:0007669"/>
    <property type="project" value="InterPro"/>
</dbReference>
<dbReference type="InterPro" id="IPR013762">
    <property type="entry name" value="Integrase-like_cat_sf"/>
</dbReference>
<evidence type="ECO:0000313" key="2">
    <source>
        <dbReference type="EMBL" id="RAW21271.1"/>
    </source>
</evidence>
<accession>A0A329R9V6</accession>
<evidence type="ECO:0000313" key="3">
    <source>
        <dbReference type="Proteomes" id="UP000251314"/>
    </source>
</evidence>
<protein>
    <recommendedName>
        <fullName evidence="4">Tyr recombinase domain-containing protein</fullName>
    </recommendedName>
</protein>
<dbReference type="Proteomes" id="UP000251314">
    <property type="component" value="Unassembled WGS sequence"/>
</dbReference>
<dbReference type="VEuPathDB" id="FungiDB:PC110_g22286"/>
<reference evidence="2 3" key="1">
    <citation type="submission" date="2018-01" db="EMBL/GenBank/DDBJ databases">
        <title>Draft genome of the strawberry crown rot pathogen Phytophthora cactorum.</title>
        <authorList>
            <person name="Armitage A.D."/>
            <person name="Lysoe E."/>
            <person name="Nellist C.F."/>
            <person name="Harrison R.J."/>
            <person name="Brurberg M.B."/>
        </authorList>
    </citation>
    <scope>NUCLEOTIDE SEQUENCE [LARGE SCALE GENOMIC DNA]</scope>
    <source>
        <strain evidence="2 3">10300</strain>
    </source>
</reference>
<dbReference type="PANTHER" id="PTHR34605:SF3">
    <property type="entry name" value="P CELL-TYPE AGGLUTINATION PROTEIN MAP4-LIKE-RELATED"/>
    <property type="match status" value="1"/>
</dbReference>
<dbReference type="OrthoDB" id="93767at2759"/>
<dbReference type="GO" id="GO:0006310">
    <property type="term" value="P:DNA recombination"/>
    <property type="evidence" value="ECO:0007669"/>
    <property type="project" value="UniProtKB-KW"/>
</dbReference>
<dbReference type="PANTHER" id="PTHR34605">
    <property type="entry name" value="PHAGE_INTEGRASE DOMAIN-CONTAINING PROTEIN"/>
    <property type="match status" value="1"/>
</dbReference>
<dbReference type="InterPro" id="IPR052925">
    <property type="entry name" value="Phage_Integrase-like_Recomb"/>
</dbReference>
<name>A0A329R9V6_9STRA</name>
<dbReference type="Gene3D" id="1.10.443.10">
    <property type="entry name" value="Intergrase catalytic core"/>
    <property type="match status" value="1"/>
</dbReference>
<dbReference type="AlphaFoldDB" id="A0A329R9V6"/>
<dbReference type="SUPFAM" id="SSF56349">
    <property type="entry name" value="DNA breaking-rejoining enzymes"/>
    <property type="match status" value="1"/>
</dbReference>
<dbReference type="GO" id="GO:0015074">
    <property type="term" value="P:DNA integration"/>
    <property type="evidence" value="ECO:0007669"/>
    <property type="project" value="InterPro"/>
</dbReference>
<proteinExistence type="predicted"/>
<dbReference type="InterPro" id="IPR011010">
    <property type="entry name" value="DNA_brk_join_enz"/>
</dbReference>
<gene>
    <name evidence="2" type="ORF">PC110_g22286</name>
</gene>
<evidence type="ECO:0008006" key="4">
    <source>
        <dbReference type="Google" id="ProtNLM"/>
    </source>
</evidence>